<feature type="domain" description="Centrosomal protein CEP104 Zn finger" evidence="2">
    <location>
        <begin position="111"/>
        <end position="194"/>
    </location>
</feature>
<feature type="compositionally biased region" description="Basic and acidic residues" evidence="1">
    <location>
        <begin position="96"/>
        <end position="107"/>
    </location>
</feature>
<dbReference type="PANTHER" id="PTHR13371">
    <property type="entry name" value="GLYCINE-, GLUTAMATE-, THIENYLCYCLOHEXYLPIPERIDINE-BINDING PROTEIN"/>
    <property type="match status" value="1"/>
</dbReference>
<dbReference type="Pfam" id="PF21039">
    <property type="entry name" value="CEP104_ZnF"/>
    <property type="match status" value="1"/>
</dbReference>
<dbReference type="GO" id="GO:0005929">
    <property type="term" value="C:cilium"/>
    <property type="evidence" value="ECO:0007669"/>
    <property type="project" value="TreeGrafter"/>
</dbReference>
<protein>
    <recommendedName>
        <fullName evidence="2">Centrosomal protein CEP104 Zn finger domain-containing protein</fullName>
    </recommendedName>
</protein>
<evidence type="ECO:0000313" key="4">
    <source>
        <dbReference type="Proteomes" id="UP001331761"/>
    </source>
</evidence>
<feature type="region of interest" description="Disordered" evidence="1">
    <location>
        <begin position="1"/>
        <end position="31"/>
    </location>
</feature>
<name>A0AAN8FNK1_TRICO</name>
<dbReference type="InterPro" id="IPR052607">
    <property type="entry name" value="CEP104-like"/>
</dbReference>
<keyword evidence="4" id="KW-1185">Reference proteome</keyword>
<gene>
    <name evidence="3" type="ORF">GCK32_010739</name>
</gene>
<reference evidence="3 4" key="1">
    <citation type="submission" date="2019-10" db="EMBL/GenBank/DDBJ databases">
        <title>Assembly and Annotation for the nematode Trichostrongylus colubriformis.</title>
        <authorList>
            <person name="Martin J."/>
        </authorList>
    </citation>
    <scope>NUCLEOTIDE SEQUENCE [LARGE SCALE GENOMIC DNA]</scope>
    <source>
        <strain evidence="3">G859</strain>
        <tissue evidence="3">Whole worm</tissue>
    </source>
</reference>
<dbReference type="Pfam" id="PF21040">
    <property type="entry name" value="CEP104-like_TOG"/>
    <property type="match status" value="1"/>
</dbReference>
<feature type="compositionally biased region" description="Acidic residues" evidence="1">
    <location>
        <begin position="9"/>
        <end position="20"/>
    </location>
</feature>
<proteinExistence type="predicted"/>
<comment type="caution">
    <text evidence="3">The sequence shown here is derived from an EMBL/GenBank/DDBJ whole genome shotgun (WGS) entry which is preliminary data.</text>
</comment>
<evidence type="ECO:0000313" key="3">
    <source>
        <dbReference type="EMBL" id="KAK5980184.1"/>
    </source>
</evidence>
<feature type="compositionally biased region" description="Low complexity" evidence="1">
    <location>
        <begin position="78"/>
        <end position="94"/>
    </location>
</feature>
<sequence length="212" mass="23925">MNHISSTSEDNEMSNQEEYEPSPPLKESVDHLRAIELLGQQTVENLYSKKWQERKKGLASVQQRLESVPSAEASKRASGTSQSSTGSKSPSTKSVRISDDLPKRNEDAPTSCQHCGANFESPPSNLDMENHHRNKCPLFTKCDDCSQVLMVSSVASHRRNECRARDNYRTCPRCGESIERSLFHRHVGRKDCRRKCLFPPMSCLDTLLPFLA</sequence>
<evidence type="ECO:0000256" key="1">
    <source>
        <dbReference type="SAM" id="MobiDB-lite"/>
    </source>
</evidence>
<dbReference type="EMBL" id="WIXE01007716">
    <property type="protein sequence ID" value="KAK5980184.1"/>
    <property type="molecule type" value="Genomic_DNA"/>
</dbReference>
<accession>A0AAN8FNK1</accession>
<dbReference type="Proteomes" id="UP001331761">
    <property type="component" value="Unassembled WGS sequence"/>
</dbReference>
<dbReference type="PANTHER" id="PTHR13371:SF0">
    <property type="entry name" value="CENTROSOMAL PROTEIN OF 104 KDA"/>
    <property type="match status" value="1"/>
</dbReference>
<dbReference type="InterPro" id="IPR048738">
    <property type="entry name" value="CEP104_Znf"/>
</dbReference>
<feature type="region of interest" description="Disordered" evidence="1">
    <location>
        <begin position="52"/>
        <end position="114"/>
    </location>
</feature>
<organism evidence="3 4">
    <name type="scientific">Trichostrongylus colubriformis</name>
    <name type="common">Black scour worm</name>
    <dbReference type="NCBI Taxonomy" id="6319"/>
    <lineage>
        <taxon>Eukaryota</taxon>
        <taxon>Metazoa</taxon>
        <taxon>Ecdysozoa</taxon>
        <taxon>Nematoda</taxon>
        <taxon>Chromadorea</taxon>
        <taxon>Rhabditida</taxon>
        <taxon>Rhabditina</taxon>
        <taxon>Rhabditomorpha</taxon>
        <taxon>Strongyloidea</taxon>
        <taxon>Trichostrongylidae</taxon>
        <taxon>Trichostrongylus</taxon>
    </lineage>
</organism>
<evidence type="ECO:0000259" key="2">
    <source>
        <dbReference type="Pfam" id="PF21039"/>
    </source>
</evidence>
<dbReference type="AlphaFoldDB" id="A0AAN8FNK1"/>